<dbReference type="InterPro" id="IPR021133">
    <property type="entry name" value="HEAT_type_2"/>
</dbReference>
<evidence type="ECO:0000256" key="10">
    <source>
        <dbReference type="PROSITE-ProRule" id="PRU00103"/>
    </source>
</evidence>
<feature type="repeat" description="WD" evidence="11">
    <location>
        <begin position="838"/>
        <end position="873"/>
    </location>
</feature>
<sequence>MFLLFKALSQCETAGVCHGDLKSQNVLISSSNWLQITDFAPFKPCFLTHDNPSAYTFFFDTSRRQSCYIAPERFISATEYEEKWKNGQEEWLFGSLTPAMDMFSAGCIVFELLCDRPPFTYSSLCEYESMSDSDASAMLLKLIQDVPLPYRHLLRLLLNRDPTRRISANAVLTGAALKFPHVLESFLFRYLDRFRPLFGASTTTEPATDDFSQALEFSYLEPDDIISKLKREKQLWWARISENDESKSFAFLFVSLITSNLRALRTIQAKTDAIRMLVELSTISDSTVAIDRILPYFVHLWTDPETQVRATAVTAVAELLAPIQPKTYEESLVFVDYLFPQLNAMSNDSVDCPQHVLFAIAMSLGQFADTAYRFYTVGREIRQATSYEDEVSTTGEAQQNDDAGALLHGVSAMFSALCSKDPMVKRCLVESKSLILLYHFFIKIGNDNTLLRFLCTFLNAKTEWRLRAAFFDSLPVCVQKRSEGMVPLLQLGLQDCEEHVVTRAIGCIHILIKNENLDRFSVQKLLVDVLPFLIHPNDWIRSAVCDILLAINAQWNKAEVHVTLIPLVKPYIEESKQGIVTLRSKSVLMSQLVDPIPRTTFNQILELSLENTKQLTTLIDSEIHFQVGKPFEAQASWFNTIFPKIKTENRTGVVEHNDLKAALEARKRLTLSVHAFRNLFERMAETRNTAGMETFLTRQLGTIDLSATAHSRVRRKEYTYGSDELATLTGSSKPRTVINVPNHLTERRETVLVREVAREEEKTNTSSNSNSTDNDSIFDKQVNELLGHLNDLYLKNVNPRPRKPLAASSSFPVLAPSASANSLGGSAGHVKGTIITHLHEHSKNITKLSSNQDGELFLSGSADGTVKVWKTRSILGEGYGAARSEDTWVPTDTGRQHVYAVGWNDQYICSATGDGSVRWADIGQGAARVVTQVKIPESEGAPVYLHCNGPMTVVRTHHGVLYGIDLRVGASEGPLKRHDIWRKKFQETHGFVTASTIDPWQQSWMVIGNNSKTKNLMLYDLRFREEVLRWESPHENVQPLAVWANPVSRQESPEVLVGFSLHGEVSSYELGAQPLRKRAFWTGGTPILSYSNTNDPRKQDLLVTRALCVCEKTGMIYTGDTRGAIRKWNSSRAIGCEVLSSPPKGRLAYRTIFEENDVSNTPSEPLVIYERSVLDTEAKENQKVVPLDSKPSTYHRTPITDMMLLNSELLVSSGYDGVIKIWK</sequence>
<dbReference type="PROSITE" id="PS00108">
    <property type="entry name" value="PROTEIN_KINASE_ST"/>
    <property type="match status" value="1"/>
</dbReference>
<dbReference type="InterPro" id="IPR036322">
    <property type="entry name" value="WD40_repeat_dom_sf"/>
</dbReference>
<dbReference type="InterPro" id="IPR045162">
    <property type="entry name" value="Vps15-like"/>
</dbReference>
<keyword evidence="4 11" id="KW-0853">WD repeat</keyword>
<dbReference type="STRING" id="1561998.A0A1I7UCA5"/>
<dbReference type="WBParaSite" id="Csp11.Scaffold629.g7886.t1">
    <property type="protein sequence ID" value="Csp11.Scaffold629.g7886.t1"/>
    <property type="gene ID" value="Csp11.Scaffold629.g7886"/>
</dbReference>
<evidence type="ECO:0000313" key="15">
    <source>
        <dbReference type="WBParaSite" id="Csp11.Scaffold629.g7886.t1"/>
    </source>
</evidence>
<dbReference type="GO" id="GO:0005770">
    <property type="term" value="C:late endosome"/>
    <property type="evidence" value="ECO:0007669"/>
    <property type="project" value="TreeGrafter"/>
</dbReference>
<dbReference type="InterPro" id="IPR000719">
    <property type="entry name" value="Prot_kinase_dom"/>
</dbReference>
<evidence type="ECO:0000256" key="11">
    <source>
        <dbReference type="PROSITE-ProRule" id="PRU00221"/>
    </source>
</evidence>
<feature type="region of interest" description="Disordered" evidence="12">
    <location>
        <begin position="756"/>
        <end position="776"/>
    </location>
</feature>
<dbReference type="InterPro" id="IPR015943">
    <property type="entry name" value="WD40/YVTN_repeat-like_dom_sf"/>
</dbReference>
<dbReference type="SMART" id="SM00320">
    <property type="entry name" value="WD40"/>
    <property type="match status" value="4"/>
</dbReference>
<dbReference type="GO" id="GO:0045324">
    <property type="term" value="P:late endosome to vacuole transport"/>
    <property type="evidence" value="ECO:0007669"/>
    <property type="project" value="InterPro"/>
</dbReference>
<keyword evidence="8" id="KW-0418">Kinase</keyword>
<comment type="subcellular location">
    <subcellularLocation>
        <location evidence="1">Cytoplasmic vesicle</location>
        <location evidence="1">Autophagosome</location>
    </subcellularLocation>
</comment>
<accession>A0A1I7UCA5</accession>
<keyword evidence="14" id="KW-1185">Reference proteome</keyword>
<dbReference type="PANTHER" id="PTHR17583:SF0">
    <property type="entry name" value="PHOSPHOINOSITIDE 3-KINASE REGULATORY SUBUNIT 4"/>
    <property type="match status" value="1"/>
</dbReference>
<dbReference type="PANTHER" id="PTHR17583">
    <property type="entry name" value="PHOSPHOINOSITIDE 3-KINASE REGULATORY SUBUNIT 4"/>
    <property type="match status" value="1"/>
</dbReference>
<dbReference type="PROSITE" id="PS50011">
    <property type="entry name" value="PROTEIN_KINASE_DOM"/>
    <property type="match status" value="1"/>
</dbReference>
<dbReference type="InterPro" id="IPR055231">
    <property type="entry name" value="2AA_helical"/>
</dbReference>
<evidence type="ECO:0000256" key="5">
    <source>
        <dbReference type="ARBA" id="ARBA00022679"/>
    </source>
</evidence>
<dbReference type="GO" id="GO:0005776">
    <property type="term" value="C:autophagosome"/>
    <property type="evidence" value="ECO:0007669"/>
    <property type="project" value="UniProtKB-SubCell"/>
</dbReference>
<dbReference type="GO" id="GO:0034271">
    <property type="term" value="C:phosphatidylinositol 3-kinase complex, class III, type I"/>
    <property type="evidence" value="ECO:0007669"/>
    <property type="project" value="TreeGrafter"/>
</dbReference>
<dbReference type="SUPFAM" id="SSF50978">
    <property type="entry name" value="WD40 repeat-like"/>
    <property type="match status" value="1"/>
</dbReference>
<evidence type="ECO:0000256" key="7">
    <source>
        <dbReference type="ARBA" id="ARBA00022741"/>
    </source>
</evidence>
<dbReference type="Pfam" id="PF22956">
    <property type="entry name" value="VPS15-like_hel"/>
    <property type="match status" value="1"/>
</dbReference>
<reference evidence="15" key="1">
    <citation type="submission" date="2016-11" db="UniProtKB">
        <authorList>
            <consortium name="WormBaseParasite"/>
        </authorList>
    </citation>
    <scope>IDENTIFICATION</scope>
</reference>
<dbReference type="Gene3D" id="2.130.10.10">
    <property type="entry name" value="YVTN repeat-like/Quinoprotein amine dehydrogenase"/>
    <property type="match status" value="2"/>
</dbReference>
<dbReference type="eggNOG" id="KOG1240">
    <property type="taxonomic scope" value="Eukaryota"/>
</dbReference>
<keyword evidence="3" id="KW-0723">Serine/threonine-protein kinase</keyword>
<evidence type="ECO:0000256" key="6">
    <source>
        <dbReference type="ARBA" id="ARBA00022737"/>
    </source>
</evidence>
<evidence type="ECO:0000313" key="14">
    <source>
        <dbReference type="Proteomes" id="UP000095282"/>
    </source>
</evidence>
<feature type="repeat" description="WD" evidence="11">
    <location>
        <begin position="1192"/>
        <end position="1223"/>
    </location>
</feature>
<keyword evidence="9" id="KW-0067">ATP-binding</keyword>
<keyword evidence="7" id="KW-0547">Nucleotide-binding</keyword>
<dbReference type="InterPro" id="IPR001680">
    <property type="entry name" value="WD40_rpt"/>
</dbReference>
<evidence type="ECO:0000256" key="9">
    <source>
        <dbReference type="ARBA" id="ARBA00022840"/>
    </source>
</evidence>
<evidence type="ECO:0000256" key="12">
    <source>
        <dbReference type="SAM" id="MobiDB-lite"/>
    </source>
</evidence>
<dbReference type="InterPro" id="IPR016024">
    <property type="entry name" value="ARM-type_fold"/>
</dbReference>
<dbReference type="PROSITE" id="PS50082">
    <property type="entry name" value="WD_REPEATS_2"/>
    <property type="match status" value="2"/>
</dbReference>
<feature type="domain" description="Protein kinase" evidence="13">
    <location>
        <begin position="1"/>
        <end position="187"/>
    </location>
</feature>
<evidence type="ECO:0000256" key="2">
    <source>
        <dbReference type="ARBA" id="ARBA00012513"/>
    </source>
</evidence>
<dbReference type="GO" id="GO:0005524">
    <property type="term" value="F:ATP binding"/>
    <property type="evidence" value="ECO:0007669"/>
    <property type="project" value="UniProtKB-KW"/>
</dbReference>
<dbReference type="Gene3D" id="1.10.510.10">
    <property type="entry name" value="Transferase(Phosphotransferase) domain 1"/>
    <property type="match status" value="1"/>
</dbReference>
<dbReference type="SUPFAM" id="SSF48371">
    <property type="entry name" value="ARM repeat"/>
    <property type="match status" value="1"/>
</dbReference>
<evidence type="ECO:0000259" key="13">
    <source>
        <dbReference type="PROSITE" id="PS50011"/>
    </source>
</evidence>
<evidence type="ECO:0000256" key="8">
    <source>
        <dbReference type="ARBA" id="ARBA00022777"/>
    </source>
</evidence>
<dbReference type="Pfam" id="PF00069">
    <property type="entry name" value="Pkinase"/>
    <property type="match status" value="1"/>
</dbReference>
<dbReference type="Pfam" id="PF00400">
    <property type="entry name" value="WD40"/>
    <property type="match status" value="2"/>
</dbReference>
<organism evidence="14 15">
    <name type="scientific">Caenorhabditis tropicalis</name>
    <dbReference type="NCBI Taxonomy" id="1561998"/>
    <lineage>
        <taxon>Eukaryota</taxon>
        <taxon>Metazoa</taxon>
        <taxon>Ecdysozoa</taxon>
        <taxon>Nematoda</taxon>
        <taxon>Chromadorea</taxon>
        <taxon>Rhabditida</taxon>
        <taxon>Rhabditina</taxon>
        <taxon>Rhabditomorpha</taxon>
        <taxon>Rhabditoidea</taxon>
        <taxon>Rhabditidae</taxon>
        <taxon>Peloderinae</taxon>
        <taxon>Caenorhabditis</taxon>
    </lineage>
</organism>
<dbReference type="AlphaFoldDB" id="A0A1I7UCA5"/>
<keyword evidence="5" id="KW-0808">Transferase</keyword>
<dbReference type="PROSITE" id="PS50077">
    <property type="entry name" value="HEAT_REPEAT"/>
    <property type="match status" value="1"/>
</dbReference>
<evidence type="ECO:0000256" key="1">
    <source>
        <dbReference type="ARBA" id="ARBA00004419"/>
    </source>
</evidence>
<feature type="compositionally biased region" description="Low complexity" evidence="12">
    <location>
        <begin position="764"/>
        <end position="775"/>
    </location>
</feature>
<dbReference type="PROSITE" id="PS50294">
    <property type="entry name" value="WD_REPEATS_REGION"/>
    <property type="match status" value="2"/>
</dbReference>
<dbReference type="EC" id="2.7.11.1" evidence="2"/>
<proteinExistence type="predicted"/>
<dbReference type="SUPFAM" id="SSF56112">
    <property type="entry name" value="Protein kinase-like (PK-like)"/>
    <property type="match status" value="1"/>
</dbReference>
<evidence type="ECO:0000256" key="4">
    <source>
        <dbReference type="ARBA" id="ARBA00022574"/>
    </source>
</evidence>
<dbReference type="GO" id="GO:0071561">
    <property type="term" value="C:nucleus-vacuole junction"/>
    <property type="evidence" value="ECO:0007669"/>
    <property type="project" value="TreeGrafter"/>
</dbReference>
<dbReference type="InterPro" id="IPR008271">
    <property type="entry name" value="Ser/Thr_kinase_AS"/>
</dbReference>
<dbReference type="GO" id="GO:0034272">
    <property type="term" value="C:phosphatidylinositol 3-kinase complex, class III, type II"/>
    <property type="evidence" value="ECO:0007669"/>
    <property type="project" value="TreeGrafter"/>
</dbReference>
<dbReference type="GO" id="GO:0016236">
    <property type="term" value="P:macroautophagy"/>
    <property type="evidence" value="ECO:0007669"/>
    <property type="project" value="InterPro"/>
</dbReference>
<keyword evidence="6" id="KW-0677">Repeat</keyword>
<dbReference type="GO" id="GO:0006623">
    <property type="term" value="P:protein targeting to vacuole"/>
    <property type="evidence" value="ECO:0007669"/>
    <property type="project" value="TreeGrafter"/>
</dbReference>
<protein>
    <recommendedName>
        <fullName evidence="2">non-specific serine/threonine protein kinase</fullName>
        <ecNumber evidence="2">2.7.11.1</ecNumber>
    </recommendedName>
</protein>
<dbReference type="InterPro" id="IPR011009">
    <property type="entry name" value="Kinase-like_dom_sf"/>
</dbReference>
<dbReference type="Gene3D" id="1.25.10.10">
    <property type="entry name" value="Leucine-rich Repeat Variant"/>
    <property type="match status" value="2"/>
</dbReference>
<feature type="repeat" description="HEAT" evidence="10">
    <location>
        <begin position="293"/>
        <end position="331"/>
    </location>
</feature>
<evidence type="ECO:0000256" key="3">
    <source>
        <dbReference type="ARBA" id="ARBA00022527"/>
    </source>
</evidence>
<name>A0A1I7UCA5_9PELO</name>
<dbReference type="InterPro" id="IPR011989">
    <property type="entry name" value="ARM-like"/>
</dbReference>
<dbReference type="Proteomes" id="UP000095282">
    <property type="component" value="Unplaced"/>
</dbReference>
<dbReference type="GO" id="GO:0004674">
    <property type="term" value="F:protein serine/threonine kinase activity"/>
    <property type="evidence" value="ECO:0007669"/>
    <property type="project" value="UniProtKB-KW"/>
</dbReference>